<accession>A0A9W6I223</accession>
<reference evidence="6" key="2">
    <citation type="submission" date="2023-01" db="EMBL/GenBank/DDBJ databases">
        <authorList>
            <person name="Sun Q."/>
            <person name="Evtushenko L."/>
        </authorList>
    </citation>
    <scope>NUCLEOTIDE SEQUENCE</scope>
    <source>
        <strain evidence="6">VKM Ac-2007</strain>
    </source>
</reference>
<dbReference type="Gene3D" id="2.120.10.30">
    <property type="entry name" value="TolB, C-terminal domain"/>
    <property type="match status" value="1"/>
</dbReference>
<evidence type="ECO:0000313" key="6">
    <source>
        <dbReference type="EMBL" id="GLK10560.1"/>
    </source>
</evidence>
<feature type="compositionally biased region" description="Basic and acidic residues" evidence="5">
    <location>
        <begin position="1"/>
        <end position="29"/>
    </location>
</feature>
<evidence type="ECO:0000256" key="2">
    <source>
        <dbReference type="ARBA" id="ARBA00022737"/>
    </source>
</evidence>
<feature type="repeat" description="NHL" evidence="4">
    <location>
        <begin position="251"/>
        <end position="290"/>
    </location>
</feature>
<dbReference type="Pfam" id="PF01436">
    <property type="entry name" value="NHL"/>
    <property type="match status" value="3"/>
</dbReference>
<keyword evidence="1" id="KW-0732">Signal</keyword>
<dbReference type="AlphaFoldDB" id="A0A9W6I223"/>
<protein>
    <recommendedName>
        <fullName evidence="8">Peptidylamidoglycolate lyase</fullName>
    </recommendedName>
</protein>
<feature type="repeat" description="NHL" evidence="4">
    <location>
        <begin position="141"/>
        <end position="175"/>
    </location>
</feature>
<feature type="region of interest" description="Disordered" evidence="5">
    <location>
        <begin position="1"/>
        <end position="33"/>
    </location>
</feature>
<evidence type="ECO:0000256" key="1">
    <source>
        <dbReference type="ARBA" id="ARBA00022729"/>
    </source>
</evidence>
<dbReference type="PROSITE" id="PS51125">
    <property type="entry name" value="NHL"/>
    <property type="match status" value="2"/>
</dbReference>
<keyword evidence="2" id="KW-0677">Repeat</keyword>
<evidence type="ECO:0000256" key="4">
    <source>
        <dbReference type="PROSITE-ProRule" id="PRU00504"/>
    </source>
</evidence>
<organism evidence="6 7">
    <name type="scientific">Streptosporangium carneum</name>
    <dbReference type="NCBI Taxonomy" id="47481"/>
    <lineage>
        <taxon>Bacteria</taxon>
        <taxon>Bacillati</taxon>
        <taxon>Actinomycetota</taxon>
        <taxon>Actinomycetes</taxon>
        <taxon>Streptosporangiales</taxon>
        <taxon>Streptosporangiaceae</taxon>
        <taxon>Streptosporangium</taxon>
    </lineage>
</organism>
<dbReference type="PROSITE" id="PS51318">
    <property type="entry name" value="TAT"/>
    <property type="match status" value="1"/>
</dbReference>
<gene>
    <name evidence="6" type="ORF">GCM10017600_39660</name>
</gene>
<sequence>MGKLSRNDHDAEGAGEERLDEAARRDGASRSRGAGITRRSLLAGVPVVAVGMAGLALRGDPPSAAVVSEDVDRRAARGMTLSPWGRLPAEARIGSGVAVTGSGEVLLLHRGGRAFAGDQVMGVDPVVVLDAATGGFRRSWGAGMFKSPHGVSVDERGRVWTTDVMTNHVTVFAPDGRLERRIGHDYGAGLDTCLAVRNELTNLPCTGDPYIFARPTDAVFSPTGRVYVSDGYRNSRVGAFDAAGKIIRSWGALGDGDGEFHIPHGIALRGNGDVVVADRRNARVQVFSADGRHLATHSSAEIGRPYDVAVGPGDVLHVLDGGDSLDEDGGQRRGYVVALTADGSVARRWALSDQTADPHQLAVGPGGELYVAALNGPPLWRWAPR</sequence>
<evidence type="ECO:0008006" key="8">
    <source>
        <dbReference type="Google" id="ProtNLM"/>
    </source>
</evidence>
<dbReference type="Proteomes" id="UP001143474">
    <property type="component" value="Unassembled WGS sequence"/>
</dbReference>
<dbReference type="PANTHER" id="PTHR10680:SF28">
    <property type="entry name" value="SMP-30_GLUCONOLACTONASE_LRE-LIKE REGION DOMAIN-CONTAINING PROTEIN"/>
    <property type="match status" value="1"/>
</dbReference>
<dbReference type="InterPro" id="IPR001258">
    <property type="entry name" value="NHL_repeat"/>
</dbReference>
<reference evidence="6" key="1">
    <citation type="journal article" date="2014" name="Int. J. Syst. Evol. Microbiol.">
        <title>Complete genome sequence of Corynebacterium casei LMG S-19264T (=DSM 44701T), isolated from a smear-ripened cheese.</title>
        <authorList>
            <consortium name="US DOE Joint Genome Institute (JGI-PGF)"/>
            <person name="Walter F."/>
            <person name="Albersmeier A."/>
            <person name="Kalinowski J."/>
            <person name="Ruckert C."/>
        </authorList>
    </citation>
    <scope>NUCLEOTIDE SEQUENCE</scope>
    <source>
        <strain evidence="6">VKM Ac-2007</strain>
    </source>
</reference>
<keyword evidence="7" id="KW-1185">Reference proteome</keyword>
<dbReference type="EMBL" id="BSEV01000008">
    <property type="protein sequence ID" value="GLK10560.1"/>
    <property type="molecule type" value="Genomic_DNA"/>
</dbReference>
<evidence type="ECO:0000313" key="7">
    <source>
        <dbReference type="Proteomes" id="UP001143474"/>
    </source>
</evidence>
<name>A0A9W6I223_9ACTN</name>
<dbReference type="InterPro" id="IPR006311">
    <property type="entry name" value="TAT_signal"/>
</dbReference>
<dbReference type="GO" id="GO:0005576">
    <property type="term" value="C:extracellular region"/>
    <property type="evidence" value="ECO:0007669"/>
    <property type="project" value="TreeGrafter"/>
</dbReference>
<evidence type="ECO:0000256" key="3">
    <source>
        <dbReference type="ARBA" id="ARBA00023180"/>
    </source>
</evidence>
<proteinExistence type="predicted"/>
<evidence type="ECO:0000256" key="5">
    <source>
        <dbReference type="SAM" id="MobiDB-lite"/>
    </source>
</evidence>
<dbReference type="CDD" id="cd14958">
    <property type="entry name" value="NHL_PAL_like"/>
    <property type="match status" value="1"/>
</dbReference>
<dbReference type="SUPFAM" id="SSF101898">
    <property type="entry name" value="NHL repeat"/>
    <property type="match status" value="1"/>
</dbReference>
<keyword evidence="3" id="KW-0325">Glycoprotein</keyword>
<dbReference type="PANTHER" id="PTHR10680">
    <property type="entry name" value="PEPTIDYL-GLYCINE ALPHA-AMIDATING MONOOXYGENASE"/>
    <property type="match status" value="1"/>
</dbReference>
<dbReference type="InterPro" id="IPR011042">
    <property type="entry name" value="6-blade_b-propeller_TolB-like"/>
</dbReference>
<dbReference type="RefSeq" id="WP_271218979.1">
    <property type="nucleotide sequence ID" value="NZ_BAAAVD010000032.1"/>
</dbReference>
<comment type="caution">
    <text evidence="6">The sequence shown here is derived from an EMBL/GenBank/DDBJ whole genome shotgun (WGS) entry which is preliminary data.</text>
</comment>